<comment type="similarity">
    <text evidence="3">Belongs to the WD repeat PLAP family.</text>
</comment>
<dbReference type="Gene3D" id="2.130.10.10">
    <property type="entry name" value="YVTN repeat-like/Quinoprotein amine dehydrogenase"/>
    <property type="match status" value="1"/>
</dbReference>
<evidence type="ECO:0000256" key="3">
    <source>
        <dbReference type="ARBA" id="ARBA00008495"/>
    </source>
</evidence>
<gene>
    <name evidence="11" type="ORF">P5673_008674</name>
</gene>
<evidence type="ECO:0000256" key="2">
    <source>
        <dbReference type="ARBA" id="ARBA00004496"/>
    </source>
</evidence>
<evidence type="ECO:0000256" key="8">
    <source>
        <dbReference type="PROSITE-ProRule" id="PRU00221"/>
    </source>
</evidence>
<dbReference type="GO" id="GO:0005737">
    <property type="term" value="C:cytoplasm"/>
    <property type="evidence" value="ECO:0007669"/>
    <property type="project" value="UniProtKB-SubCell"/>
</dbReference>
<dbReference type="CDD" id="cd00200">
    <property type="entry name" value="WD40"/>
    <property type="match status" value="1"/>
</dbReference>
<dbReference type="AlphaFoldDB" id="A0AAD9VA69"/>
<dbReference type="GO" id="GO:0043130">
    <property type="term" value="F:ubiquitin binding"/>
    <property type="evidence" value="ECO:0007669"/>
    <property type="project" value="TreeGrafter"/>
</dbReference>
<keyword evidence="7" id="KW-0539">Nucleus</keyword>
<keyword evidence="6" id="KW-0677">Repeat</keyword>
<dbReference type="PROSITE" id="PS51396">
    <property type="entry name" value="PUL"/>
    <property type="match status" value="1"/>
</dbReference>
<dbReference type="SUPFAM" id="SSF50978">
    <property type="entry name" value="WD40 repeat-like"/>
    <property type="match status" value="1"/>
</dbReference>
<evidence type="ECO:0000256" key="4">
    <source>
        <dbReference type="ARBA" id="ARBA00022490"/>
    </source>
</evidence>
<keyword evidence="4" id="KW-0963">Cytoplasm</keyword>
<evidence type="ECO:0000259" key="9">
    <source>
        <dbReference type="PROSITE" id="PS51394"/>
    </source>
</evidence>
<dbReference type="Proteomes" id="UP001249851">
    <property type="component" value="Unassembled WGS sequence"/>
</dbReference>
<dbReference type="PANTHER" id="PTHR19849">
    <property type="entry name" value="PHOSPHOLIPASE A-2-ACTIVATING PROTEIN"/>
    <property type="match status" value="1"/>
</dbReference>
<dbReference type="Pfam" id="PF09070">
    <property type="entry name" value="PFU"/>
    <property type="match status" value="1"/>
</dbReference>
<dbReference type="InterPro" id="IPR038122">
    <property type="entry name" value="PFU_sf"/>
</dbReference>
<name>A0AAD9VA69_ACRCE</name>
<organism evidence="11 12">
    <name type="scientific">Acropora cervicornis</name>
    <name type="common">Staghorn coral</name>
    <dbReference type="NCBI Taxonomy" id="6130"/>
    <lineage>
        <taxon>Eukaryota</taxon>
        <taxon>Metazoa</taxon>
        <taxon>Cnidaria</taxon>
        <taxon>Anthozoa</taxon>
        <taxon>Hexacorallia</taxon>
        <taxon>Scleractinia</taxon>
        <taxon>Astrocoeniina</taxon>
        <taxon>Acroporidae</taxon>
        <taxon>Acropora</taxon>
    </lineage>
</organism>
<dbReference type="InterPro" id="IPR001680">
    <property type="entry name" value="WD40_rpt"/>
</dbReference>
<dbReference type="InterPro" id="IPR036322">
    <property type="entry name" value="WD40_repeat_dom_sf"/>
</dbReference>
<dbReference type="Gene3D" id="3.10.20.870">
    <property type="entry name" value="PFU (PLAA family ubiquitin binding), C-terminal domain"/>
    <property type="match status" value="1"/>
</dbReference>
<dbReference type="GO" id="GO:0005634">
    <property type="term" value="C:nucleus"/>
    <property type="evidence" value="ECO:0007669"/>
    <property type="project" value="UniProtKB-SubCell"/>
</dbReference>
<keyword evidence="5 8" id="KW-0853">WD repeat</keyword>
<dbReference type="PROSITE" id="PS50294">
    <property type="entry name" value="WD_REPEATS_REGION"/>
    <property type="match status" value="2"/>
</dbReference>
<dbReference type="PROSITE" id="PS51394">
    <property type="entry name" value="PFU"/>
    <property type="match status" value="1"/>
</dbReference>
<evidence type="ECO:0000313" key="11">
    <source>
        <dbReference type="EMBL" id="KAK2566914.1"/>
    </source>
</evidence>
<evidence type="ECO:0000256" key="7">
    <source>
        <dbReference type="ARBA" id="ARBA00023242"/>
    </source>
</evidence>
<feature type="domain" description="PFU" evidence="9">
    <location>
        <begin position="364"/>
        <end position="465"/>
    </location>
</feature>
<dbReference type="FunFam" id="2.130.10.10:FF:000175">
    <property type="entry name" value="Phospholipase A-2-activating protein"/>
    <property type="match status" value="1"/>
</dbReference>
<dbReference type="GO" id="GO:0010992">
    <property type="term" value="P:ubiquitin recycling"/>
    <property type="evidence" value="ECO:0007669"/>
    <property type="project" value="TreeGrafter"/>
</dbReference>
<evidence type="ECO:0000256" key="1">
    <source>
        <dbReference type="ARBA" id="ARBA00004123"/>
    </source>
</evidence>
<comment type="caution">
    <text evidence="11">The sequence shown here is derived from an EMBL/GenBank/DDBJ whole genome shotgun (WGS) entry which is preliminary data.</text>
</comment>
<comment type="subcellular location">
    <subcellularLocation>
        <location evidence="2">Cytoplasm</location>
    </subcellularLocation>
    <subcellularLocation>
        <location evidence="1">Nucleus</location>
    </subcellularLocation>
</comment>
<keyword evidence="12" id="KW-1185">Reference proteome</keyword>
<evidence type="ECO:0000313" key="12">
    <source>
        <dbReference type="Proteomes" id="UP001249851"/>
    </source>
</evidence>
<dbReference type="Pfam" id="PF00400">
    <property type="entry name" value="WD40"/>
    <property type="match status" value="7"/>
</dbReference>
<dbReference type="PANTHER" id="PTHR19849:SF0">
    <property type="entry name" value="PHOSPHOLIPASE A-2-ACTIVATING PROTEIN"/>
    <property type="match status" value="1"/>
</dbReference>
<evidence type="ECO:0000259" key="10">
    <source>
        <dbReference type="PROSITE" id="PS51396"/>
    </source>
</evidence>
<evidence type="ECO:0000256" key="5">
    <source>
        <dbReference type="ARBA" id="ARBA00022574"/>
    </source>
</evidence>
<feature type="domain" description="PUL" evidence="10">
    <location>
        <begin position="502"/>
        <end position="720"/>
    </location>
</feature>
<dbReference type="GO" id="GO:0043161">
    <property type="term" value="P:proteasome-mediated ubiquitin-dependent protein catabolic process"/>
    <property type="evidence" value="ECO:0007669"/>
    <property type="project" value="TreeGrafter"/>
</dbReference>
<feature type="repeat" description="WD" evidence="8">
    <location>
        <begin position="222"/>
        <end position="255"/>
    </location>
</feature>
<dbReference type="InterPro" id="IPR015943">
    <property type="entry name" value="WD40/YVTN_repeat-like_dom_sf"/>
</dbReference>
<dbReference type="EMBL" id="JARQWQ010000015">
    <property type="protein sequence ID" value="KAK2566914.1"/>
    <property type="molecule type" value="Genomic_DNA"/>
</dbReference>
<dbReference type="SMART" id="SM00320">
    <property type="entry name" value="WD40"/>
    <property type="match status" value="7"/>
</dbReference>
<dbReference type="Pfam" id="PF08324">
    <property type="entry name" value="PUL"/>
    <property type="match status" value="1"/>
</dbReference>
<sequence>MSYKLSCVLRGHELDVRALCPAVFPEGGIITASRDRTARLWIPREGKLGFDEGHVLSGHEKFISAVCAIPPSDKYKHGLIATGGHDNVILVWTLDSLEPLQRLEGHTGPVCSLIAGKFGTLLSGSWDKTACIWIGSRCMMTLQGHEAAVWAVQMMPEHGLMLTGSADKTIKLWKAGTCQRTFTGHSDCVRGLAVLSAVEFVSSSNDCTIRRWLSTGECLQVYTGHTSFIYSIATLPNEGGGFVSVGEDRTLRIWKGGECFQTITLPAQSIWSVTCLNNGDIVTGSSDGIARVFTSCVEQVASQEELEQFNAEVASHAIPAEAASGQLGDYKLEDLSGPEVLLRPGNESGQTKLIRRGNIIECHQWNGMETRWEKVGEVVGSAGTEGASRQSNKQNYNGKEYDFVFDVEIQEGSPRLKLPYNLTDDPWMAAHQFLERNGLSQMFLDQVVDFIQKNTKGEGRGIYHLQHLRNKHLTPLPEERVEQSILSQVPIVTDQDRPRRRITPPQTSFVSFDSANIAAIGGKLKEFNATLDEEQQLGSEELKTLLDLLEDVASSDQSRSPKMEHLSTLVKALKWPSGVLFPALDIFRLAVRFSSVAKLSCSGDGNPQANVLLSFRIFSNMFLSEEGAALTLRHREKIVEHLSPWCKCSNKNIRILENETDNEARFRSLVAVGTLICGDADVLSLAQSLGMESSLRELSSITDPLKVGDCASKVLAVLSE</sequence>
<dbReference type="PROSITE" id="PS50082">
    <property type="entry name" value="WD_REPEATS_2"/>
    <property type="match status" value="3"/>
</dbReference>
<feature type="repeat" description="WD" evidence="8">
    <location>
        <begin position="142"/>
        <end position="183"/>
    </location>
</feature>
<accession>A0AAD9VA69</accession>
<reference evidence="11" key="2">
    <citation type="journal article" date="2023" name="Science">
        <title>Genomic signatures of disease resistance in endangered staghorn corals.</title>
        <authorList>
            <person name="Vollmer S.V."/>
            <person name="Selwyn J.D."/>
            <person name="Despard B.A."/>
            <person name="Roesel C.L."/>
        </authorList>
    </citation>
    <scope>NUCLEOTIDE SEQUENCE</scope>
    <source>
        <strain evidence="11">K2</strain>
    </source>
</reference>
<reference evidence="11" key="1">
    <citation type="journal article" date="2023" name="G3 (Bethesda)">
        <title>Whole genome assembly and annotation of the endangered Caribbean coral Acropora cervicornis.</title>
        <authorList>
            <person name="Selwyn J.D."/>
            <person name="Vollmer S.V."/>
        </authorList>
    </citation>
    <scope>NUCLEOTIDE SEQUENCE</scope>
    <source>
        <strain evidence="11">K2</strain>
    </source>
</reference>
<protein>
    <submittedName>
        <fullName evidence="11">Phospholipase A-2-activating protein</fullName>
    </submittedName>
</protein>
<dbReference type="InterPro" id="IPR015155">
    <property type="entry name" value="PFU"/>
</dbReference>
<dbReference type="InterPro" id="IPR011989">
    <property type="entry name" value="ARM-like"/>
</dbReference>
<dbReference type="Gene3D" id="1.25.10.10">
    <property type="entry name" value="Leucine-rich Repeat Variant"/>
    <property type="match status" value="2"/>
</dbReference>
<proteinExistence type="inferred from homology"/>
<evidence type="ECO:0000256" key="6">
    <source>
        <dbReference type="ARBA" id="ARBA00022737"/>
    </source>
</evidence>
<dbReference type="InterPro" id="IPR013535">
    <property type="entry name" value="PUL_dom"/>
</dbReference>
<feature type="repeat" description="WD" evidence="8">
    <location>
        <begin position="56"/>
        <end position="102"/>
    </location>
</feature>